<name>A0A495BCR5_VOGIN</name>
<dbReference type="NCBIfam" id="NF004976">
    <property type="entry name" value="PRK06349.1"/>
    <property type="match status" value="1"/>
</dbReference>
<evidence type="ECO:0000256" key="2">
    <source>
        <dbReference type="ARBA" id="ARBA00005062"/>
    </source>
</evidence>
<dbReference type="NCBIfam" id="NF004912">
    <property type="entry name" value="PRK06270.1"/>
    <property type="match status" value="1"/>
</dbReference>
<dbReference type="Pfam" id="PF03447">
    <property type="entry name" value="NAD_binding_3"/>
    <property type="match status" value="1"/>
</dbReference>
<feature type="binding site" evidence="11">
    <location>
        <position position="132"/>
    </location>
    <ligand>
        <name>NADPH</name>
        <dbReference type="ChEBI" id="CHEBI:57783"/>
    </ligand>
</feature>
<comment type="pathway">
    <text evidence="1">Amino-acid biosynthesis; L-threonine biosynthesis; L-threonine from L-aspartate: step 3/5.</text>
</comment>
<accession>A0A495BCR5</accession>
<proteinExistence type="inferred from homology"/>
<evidence type="ECO:0000256" key="1">
    <source>
        <dbReference type="ARBA" id="ARBA00005056"/>
    </source>
</evidence>
<dbReference type="UniPathway" id="UPA00051">
    <property type="reaction ID" value="UER00465"/>
</dbReference>
<dbReference type="GO" id="GO:0050661">
    <property type="term" value="F:NADP binding"/>
    <property type="evidence" value="ECO:0007669"/>
    <property type="project" value="InterPro"/>
</dbReference>
<evidence type="ECO:0000313" key="15">
    <source>
        <dbReference type="EMBL" id="RKQ57994.1"/>
    </source>
</evidence>
<evidence type="ECO:0000259" key="14">
    <source>
        <dbReference type="Pfam" id="PF03447"/>
    </source>
</evidence>
<dbReference type="AlphaFoldDB" id="A0A495BCR5"/>
<comment type="similarity">
    <text evidence="3 12">Belongs to the homoserine dehydrogenase family.</text>
</comment>
<dbReference type="InterPro" id="IPR005106">
    <property type="entry name" value="Asp/hSer_DH_NAD-bd"/>
</dbReference>
<feature type="domain" description="Homoserine dehydrogenase catalytic" evidence="13">
    <location>
        <begin position="164"/>
        <end position="342"/>
    </location>
</feature>
<evidence type="ECO:0000256" key="7">
    <source>
        <dbReference type="ARBA" id="ARBA00022697"/>
    </source>
</evidence>
<gene>
    <name evidence="15" type="ORF">C8E02_2307</name>
</gene>
<dbReference type="UniPathway" id="UPA00050">
    <property type="reaction ID" value="UER00063"/>
</dbReference>
<dbReference type="Proteomes" id="UP000279384">
    <property type="component" value="Unassembled WGS sequence"/>
</dbReference>
<dbReference type="Gene3D" id="3.30.360.10">
    <property type="entry name" value="Dihydrodipicolinate Reductase, domain 2"/>
    <property type="match status" value="1"/>
</dbReference>
<dbReference type="RefSeq" id="WP_120810844.1">
    <property type="nucleotide sequence ID" value="NZ_RBID01000015.1"/>
</dbReference>
<feature type="active site" description="Proton donor" evidence="10">
    <location>
        <position position="231"/>
    </location>
</feature>
<dbReference type="PANTHER" id="PTHR43331:SF1">
    <property type="entry name" value="HOMOSERINE DEHYDROGENASE"/>
    <property type="match status" value="1"/>
</dbReference>
<protein>
    <recommendedName>
        <fullName evidence="5">Homoserine dehydrogenase</fullName>
        <ecNumber evidence="4">1.1.1.3</ecNumber>
    </recommendedName>
</protein>
<dbReference type="PANTHER" id="PTHR43331">
    <property type="entry name" value="HOMOSERINE DEHYDROGENASE"/>
    <property type="match status" value="1"/>
</dbReference>
<dbReference type="GO" id="GO:0009088">
    <property type="term" value="P:threonine biosynthetic process"/>
    <property type="evidence" value="ECO:0007669"/>
    <property type="project" value="UniProtKB-UniPathway"/>
</dbReference>
<organism evidence="15 16">
    <name type="scientific">Vogesella indigofera</name>
    <name type="common">Pseudomonas indigofera</name>
    <dbReference type="NCBI Taxonomy" id="45465"/>
    <lineage>
        <taxon>Bacteria</taxon>
        <taxon>Pseudomonadati</taxon>
        <taxon>Pseudomonadota</taxon>
        <taxon>Betaproteobacteria</taxon>
        <taxon>Neisseriales</taxon>
        <taxon>Chromobacteriaceae</taxon>
        <taxon>Vogesella</taxon>
    </lineage>
</organism>
<evidence type="ECO:0000256" key="12">
    <source>
        <dbReference type="RuleBase" id="RU004171"/>
    </source>
</evidence>
<feature type="binding site" evidence="11">
    <location>
        <position position="216"/>
    </location>
    <ligand>
        <name>L-homoserine</name>
        <dbReference type="ChEBI" id="CHEBI:57476"/>
    </ligand>
</feature>
<evidence type="ECO:0000256" key="6">
    <source>
        <dbReference type="ARBA" id="ARBA00022605"/>
    </source>
</evidence>
<dbReference type="InterPro" id="IPR022697">
    <property type="entry name" value="HDH_short"/>
</dbReference>
<dbReference type="PROSITE" id="PS01042">
    <property type="entry name" value="HOMOSER_DHGENASE"/>
    <property type="match status" value="1"/>
</dbReference>
<dbReference type="EC" id="1.1.1.3" evidence="4"/>
<dbReference type="Pfam" id="PF00742">
    <property type="entry name" value="Homoserine_dh"/>
    <property type="match status" value="1"/>
</dbReference>
<dbReference type="GO" id="GO:0009086">
    <property type="term" value="P:methionine biosynthetic process"/>
    <property type="evidence" value="ECO:0007669"/>
    <property type="project" value="UniProtKB-KW"/>
</dbReference>
<keyword evidence="7" id="KW-0791">Threonine biosynthesis</keyword>
<evidence type="ECO:0000256" key="10">
    <source>
        <dbReference type="PIRSR" id="PIRSR036497-1"/>
    </source>
</evidence>
<dbReference type="FunFam" id="3.30.360.10:FF:000005">
    <property type="entry name" value="Homoserine dehydrogenase"/>
    <property type="match status" value="1"/>
</dbReference>
<dbReference type="InterPro" id="IPR036291">
    <property type="entry name" value="NAD(P)-bd_dom_sf"/>
</dbReference>
<evidence type="ECO:0000256" key="3">
    <source>
        <dbReference type="ARBA" id="ARBA00006753"/>
    </source>
</evidence>
<evidence type="ECO:0000256" key="8">
    <source>
        <dbReference type="ARBA" id="ARBA00023002"/>
    </source>
</evidence>
<dbReference type="PIRSF" id="PIRSF036497">
    <property type="entry name" value="HDH_short"/>
    <property type="match status" value="1"/>
</dbReference>
<keyword evidence="9" id="KW-0486">Methionine biosynthesis</keyword>
<dbReference type="SUPFAM" id="SSF55347">
    <property type="entry name" value="Glyceraldehyde-3-phosphate dehydrogenase-like, C-terminal domain"/>
    <property type="match status" value="1"/>
</dbReference>
<keyword evidence="11" id="KW-0521">NADP</keyword>
<evidence type="ECO:0000256" key="11">
    <source>
        <dbReference type="PIRSR" id="PIRSR036497-2"/>
    </source>
</evidence>
<evidence type="ECO:0000256" key="9">
    <source>
        <dbReference type="ARBA" id="ARBA00023167"/>
    </source>
</evidence>
<feature type="domain" description="Aspartate/homoserine dehydrogenase NAD-binding" evidence="14">
    <location>
        <begin position="9"/>
        <end position="156"/>
    </location>
</feature>
<dbReference type="InterPro" id="IPR019811">
    <property type="entry name" value="HDH_CS"/>
</dbReference>
<keyword evidence="6" id="KW-0028">Amino-acid biosynthesis</keyword>
<comment type="caution">
    <text evidence="15">The sequence shown here is derived from an EMBL/GenBank/DDBJ whole genome shotgun (WGS) entry which is preliminary data.</text>
</comment>
<sequence>MTFRLALIGFGGVNQGLVALLKAKQGKLNGLDIRITALADLRLGVVSNPQGLDLDALLATADSGFATDALRRDPATRISEHIDLAATLELVTADYVDVVVEATFTDPHTGEPALSHCRAALSHGKHVITTNKGPIALAQQSLAQLAAANGAAIKYEGAVMSGTPVLRQISTTLRGCEINGFAGILNGTSNFVLERLAQGHDFDDAVREAQALGYAEADPSADLGGGDVQLKVVILANTLWQAGLTRSDVSCRGITGLTSADIQAAQAAGRSWRLVGAATRHPDGSVSASVEPRELPAGHPLAAIGGVTNAITFDTDVLGGVTISGPGAGRVETAFAVLSDLIELAGQTRGQEVQA</sequence>
<dbReference type="Gene3D" id="3.40.50.720">
    <property type="entry name" value="NAD(P)-binding Rossmann-like Domain"/>
    <property type="match status" value="1"/>
</dbReference>
<keyword evidence="8" id="KW-0560">Oxidoreductase</keyword>
<dbReference type="SUPFAM" id="SSF51735">
    <property type="entry name" value="NAD(P)-binding Rossmann-fold domains"/>
    <property type="match status" value="1"/>
</dbReference>
<dbReference type="InterPro" id="IPR001342">
    <property type="entry name" value="HDH_cat"/>
</dbReference>
<evidence type="ECO:0000313" key="16">
    <source>
        <dbReference type="Proteomes" id="UP000279384"/>
    </source>
</evidence>
<evidence type="ECO:0000256" key="5">
    <source>
        <dbReference type="ARBA" id="ARBA00013376"/>
    </source>
</evidence>
<evidence type="ECO:0000256" key="4">
    <source>
        <dbReference type="ARBA" id="ARBA00013213"/>
    </source>
</evidence>
<dbReference type="GO" id="GO:0004412">
    <property type="term" value="F:homoserine dehydrogenase activity"/>
    <property type="evidence" value="ECO:0007669"/>
    <property type="project" value="UniProtKB-EC"/>
</dbReference>
<comment type="pathway">
    <text evidence="2">Amino-acid biosynthesis; L-methionine biosynthesis via de novo pathway; L-homoserine from L-aspartate: step 3/3.</text>
</comment>
<dbReference type="EMBL" id="RBID01000015">
    <property type="protein sequence ID" value="RKQ57994.1"/>
    <property type="molecule type" value="Genomic_DNA"/>
</dbReference>
<evidence type="ECO:0000259" key="13">
    <source>
        <dbReference type="Pfam" id="PF00742"/>
    </source>
</evidence>
<reference evidence="15 16" key="1">
    <citation type="submission" date="2018-10" db="EMBL/GenBank/DDBJ databases">
        <title>Genomic Encyclopedia of Type Strains, Phase IV (KMG-IV): sequencing the most valuable type-strain genomes for metagenomic binning, comparative biology and taxonomic classification.</title>
        <authorList>
            <person name="Goeker M."/>
        </authorList>
    </citation>
    <scope>NUCLEOTIDE SEQUENCE [LARGE SCALE GENOMIC DNA]</scope>
    <source>
        <strain evidence="15 16">DSM 3303</strain>
    </source>
</reference>